<evidence type="ECO:0000313" key="2">
    <source>
        <dbReference type="EMBL" id="MBE2999614.1"/>
    </source>
</evidence>
<accession>A0ABR9P727</accession>
<dbReference type="Gene3D" id="3.90.280.10">
    <property type="entry name" value="PEBP-like"/>
    <property type="match status" value="1"/>
</dbReference>
<proteinExistence type="inferred from homology"/>
<dbReference type="Proteomes" id="UP000806528">
    <property type="component" value="Unassembled WGS sequence"/>
</dbReference>
<gene>
    <name evidence="2" type="ORF">IDM40_12975</name>
</gene>
<dbReference type="PANTHER" id="PTHR30289:SF1">
    <property type="entry name" value="PEBP (PHOSPHATIDYLETHANOLAMINE-BINDING PROTEIN) FAMILY PROTEIN"/>
    <property type="match status" value="1"/>
</dbReference>
<comment type="caution">
    <text evidence="2">The sequence shown here is derived from an EMBL/GenBank/DDBJ whole genome shotgun (WGS) entry which is preliminary data.</text>
</comment>
<dbReference type="GO" id="GO:0004860">
    <property type="term" value="F:protein kinase inhibitor activity"/>
    <property type="evidence" value="ECO:0007669"/>
    <property type="project" value="UniProtKB-KW"/>
</dbReference>
<dbReference type="Pfam" id="PF01161">
    <property type="entry name" value="PBP"/>
    <property type="match status" value="1"/>
</dbReference>
<name>A0ABR9P727_9ACTN</name>
<dbReference type="EMBL" id="JADBGI010000010">
    <property type="protein sequence ID" value="MBE2999614.1"/>
    <property type="molecule type" value="Genomic_DNA"/>
</dbReference>
<comment type="similarity">
    <text evidence="1">Belongs to the UPF0098 family.</text>
</comment>
<keyword evidence="2" id="KW-0649">Protein kinase inhibitor</keyword>
<evidence type="ECO:0000313" key="3">
    <source>
        <dbReference type="Proteomes" id="UP000806528"/>
    </source>
</evidence>
<evidence type="ECO:0000256" key="1">
    <source>
        <dbReference type="ARBA" id="ARBA00007120"/>
    </source>
</evidence>
<protein>
    <submittedName>
        <fullName evidence="2">YbhB/YbcL family Raf kinase inhibitor-like protein</fullName>
    </submittedName>
</protein>
<keyword evidence="3" id="KW-1185">Reference proteome</keyword>
<sequence length="205" mass="21395">MFPVLPSTRIPAPRPVRRASAATRAGAVAAGAAVVATTGCGMFTPGLSGEMPDDITVTSPLMQEGQPLPEVYTCEGVESEDGAEIAGASPPLSWSGMPEGAGSTALVVDDPSEATVFWVVHDLDPQLVELRQNTIPTDAKQAQNSAGEAEYTAPCPEEDALYEYRFTVYALEEGLGLPDGAELETTLEAISERAIARGTLVAESD</sequence>
<reference evidence="2 3" key="1">
    <citation type="submission" date="2020-09" db="EMBL/GenBank/DDBJ databases">
        <title>Diversity and distribution of actinomycetes associated with coral in the coast of Hainan.</title>
        <authorList>
            <person name="Li F."/>
        </authorList>
    </citation>
    <scope>NUCLEOTIDE SEQUENCE [LARGE SCALE GENOMIC DNA]</scope>
    <source>
        <strain evidence="2 3">HNM0947</strain>
    </source>
</reference>
<dbReference type="PANTHER" id="PTHR30289">
    <property type="entry name" value="UNCHARACTERIZED PROTEIN YBCL-RELATED"/>
    <property type="match status" value="1"/>
</dbReference>
<dbReference type="InterPro" id="IPR036610">
    <property type="entry name" value="PEBP-like_sf"/>
</dbReference>
<organism evidence="2 3">
    <name type="scientific">Nocardiopsis coralli</name>
    <dbReference type="NCBI Taxonomy" id="2772213"/>
    <lineage>
        <taxon>Bacteria</taxon>
        <taxon>Bacillati</taxon>
        <taxon>Actinomycetota</taxon>
        <taxon>Actinomycetes</taxon>
        <taxon>Streptosporangiales</taxon>
        <taxon>Nocardiopsidaceae</taxon>
        <taxon>Nocardiopsis</taxon>
    </lineage>
</organism>
<dbReference type="InterPro" id="IPR008914">
    <property type="entry name" value="PEBP"/>
</dbReference>
<dbReference type="RefSeq" id="WP_193122247.1">
    <property type="nucleotide sequence ID" value="NZ_JADBGI010000010.1"/>
</dbReference>
<dbReference type="InterPro" id="IPR005247">
    <property type="entry name" value="YbhB_YbcL/LppC-like"/>
</dbReference>
<dbReference type="SUPFAM" id="SSF49777">
    <property type="entry name" value="PEBP-like"/>
    <property type="match status" value="1"/>
</dbReference>
<dbReference type="CDD" id="cd00865">
    <property type="entry name" value="PEBP_bact_arch"/>
    <property type="match status" value="1"/>
</dbReference>